<accession>A0A1F4TAE4</accession>
<comment type="similarity">
    <text evidence="2 7">Belongs to the MlaE permease family.</text>
</comment>
<protein>
    <recommendedName>
        <fullName evidence="10">ABC transporter permease</fullName>
    </recommendedName>
</protein>
<dbReference type="InterPro" id="IPR003453">
    <property type="entry name" value="ABC_MlaE_roteobac"/>
</dbReference>
<sequence length="251" mass="26722">MINQTIHDIFEQLGLGAHLAWDTLTSILKGKTKISLTLEQMLKIGYESLPLSLTSAAFVGMVFAVQVATEFVKFGAGKYVGGVMAIAMARELGPALVGVVIAARVAAAITAEIGTMKVTEQIDALQALGSNPIRYLVIPRFIACATMLPLLTISSDIIGFLGGYFVGTSVVRINPVEYMDNAQSLLVLWDVWGGLIKTIFFGMVIAIIASYKGLNTKGGAKGVGEATTSSVVTSLISLFVINYFLSIAFFK</sequence>
<proteinExistence type="inferred from homology"/>
<reference evidence="8 9" key="1">
    <citation type="journal article" date="2016" name="Nat. Commun.">
        <title>Thousands of microbial genomes shed light on interconnected biogeochemical processes in an aquifer system.</title>
        <authorList>
            <person name="Anantharaman K."/>
            <person name="Brown C.T."/>
            <person name="Hug L.A."/>
            <person name="Sharon I."/>
            <person name="Castelle C.J."/>
            <person name="Probst A.J."/>
            <person name="Thomas B.C."/>
            <person name="Singh A."/>
            <person name="Wilkins M.J."/>
            <person name="Karaoz U."/>
            <person name="Brodie E.L."/>
            <person name="Williams K.H."/>
            <person name="Hubbard S.S."/>
            <person name="Banfield J.F."/>
        </authorList>
    </citation>
    <scope>NUCLEOTIDE SEQUENCE [LARGE SCALE GENOMIC DNA]</scope>
</reference>
<keyword evidence="6 7" id="KW-0472">Membrane</keyword>
<dbReference type="NCBIfam" id="TIGR00056">
    <property type="entry name" value="MlaE family lipid ABC transporter permease subunit"/>
    <property type="match status" value="1"/>
</dbReference>
<evidence type="ECO:0000256" key="3">
    <source>
        <dbReference type="ARBA" id="ARBA00022448"/>
    </source>
</evidence>
<dbReference type="STRING" id="1802583.A2311_06545"/>
<dbReference type="Pfam" id="PF02405">
    <property type="entry name" value="MlaE"/>
    <property type="match status" value="1"/>
</dbReference>
<feature type="transmembrane region" description="Helical" evidence="7">
    <location>
        <begin position="51"/>
        <end position="72"/>
    </location>
</feature>
<dbReference type="GO" id="GO:0043190">
    <property type="term" value="C:ATP-binding cassette (ABC) transporter complex"/>
    <property type="evidence" value="ECO:0007669"/>
    <property type="project" value="InterPro"/>
</dbReference>
<evidence type="ECO:0000256" key="1">
    <source>
        <dbReference type="ARBA" id="ARBA00004141"/>
    </source>
</evidence>
<dbReference type="PANTHER" id="PTHR30188:SF4">
    <property type="entry name" value="PROTEIN TRIGALACTOSYLDIACYLGLYCEROL 1, CHLOROPLASTIC"/>
    <property type="match status" value="1"/>
</dbReference>
<feature type="transmembrane region" description="Helical" evidence="7">
    <location>
        <begin position="231"/>
        <end position="250"/>
    </location>
</feature>
<organism evidence="8 9">
    <name type="scientific">candidate division WOR-1 bacterium RIFOXYB2_FULL_48_7</name>
    <dbReference type="NCBI Taxonomy" id="1802583"/>
    <lineage>
        <taxon>Bacteria</taxon>
        <taxon>Bacillati</taxon>
        <taxon>Saganbacteria</taxon>
    </lineage>
</organism>
<keyword evidence="3" id="KW-0813">Transport</keyword>
<keyword evidence="4 7" id="KW-0812">Transmembrane</keyword>
<evidence type="ECO:0000256" key="5">
    <source>
        <dbReference type="ARBA" id="ARBA00022989"/>
    </source>
</evidence>
<evidence type="ECO:0000313" key="9">
    <source>
        <dbReference type="Proteomes" id="UP000178951"/>
    </source>
</evidence>
<evidence type="ECO:0000313" key="8">
    <source>
        <dbReference type="EMBL" id="OGC29440.1"/>
    </source>
</evidence>
<feature type="transmembrane region" description="Helical" evidence="7">
    <location>
        <begin position="186"/>
        <end position="211"/>
    </location>
</feature>
<dbReference type="PANTHER" id="PTHR30188">
    <property type="entry name" value="ABC TRANSPORTER PERMEASE PROTEIN-RELATED"/>
    <property type="match status" value="1"/>
</dbReference>
<dbReference type="GO" id="GO:0005548">
    <property type="term" value="F:phospholipid transporter activity"/>
    <property type="evidence" value="ECO:0007669"/>
    <property type="project" value="TreeGrafter"/>
</dbReference>
<dbReference type="Proteomes" id="UP000178951">
    <property type="component" value="Unassembled WGS sequence"/>
</dbReference>
<evidence type="ECO:0000256" key="4">
    <source>
        <dbReference type="ARBA" id="ARBA00022692"/>
    </source>
</evidence>
<comment type="caution">
    <text evidence="8">The sequence shown here is derived from an EMBL/GenBank/DDBJ whole genome shotgun (WGS) entry which is preliminary data.</text>
</comment>
<dbReference type="AlphaFoldDB" id="A0A1F4TAE4"/>
<dbReference type="EMBL" id="MEUF01000090">
    <property type="protein sequence ID" value="OGC29440.1"/>
    <property type="molecule type" value="Genomic_DNA"/>
</dbReference>
<feature type="transmembrane region" description="Helical" evidence="7">
    <location>
        <begin position="92"/>
        <end position="111"/>
    </location>
</feature>
<dbReference type="InterPro" id="IPR030802">
    <property type="entry name" value="Permease_MalE"/>
</dbReference>
<evidence type="ECO:0000256" key="2">
    <source>
        <dbReference type="ARBA" id="ARBA00007556"/>
    </source>
</evidence>
<gene>
    <name evidence="8" type="ORF">A2311_06545</name>
</gene>
<name>A0A1F4TAE4_UNCSA</name>
<comment type="subcellular location">
    <subcellularLocation>
        <location evidence="1">Membrane</location>
        <topology evidence="1">Multi-pass membrane protein</topology>
    </subcellularLocation>
</comment>
<keyword evidence="5 7" id="KW-1133">Transmembrane helix</keyword>
<evidence type="ECO:0000256" key="7">
    <source>
        <dbReference type="RuleBase" id="RU362044"/>
    </source>
</evidence>
<comment type="caution">
    <text evidence="7">Lacks conserved residue(s) required for the propagation of feature annotation.</text>
</comment>
<evidence type="ECO:0008006" key="10">
    <source>
        <dbReference type="Google" id="ProtNLM"/>
    </source>
</evidence>
<evidence type="ECO:0000256" key="6">
    <source>
        <dbReference type="ARBA" id="ARBA00023136"/>
    </source>
</evidence>